<dbReference type="EMBL" id="JAPDOB010000002">
    <property type="protein sequence ID" value="MCW3798620.1"/>
    <property type="molecule type" value="Genomic_DNA"/>
</dbReference>
<feature type="compositionally biased region" description="Basic and acidic residues" evidence="1">
    <location>
        <begin position="16"/>
        <end position="29"/>
    </location>
</feature>
<gene>
    <name evidence="2" type="ORF">OMW55_12465</name>
</gene>
<evidence type="ECO:0000313" key="3">
    <source>
        <dbReference type="Proteomes" id="UP001526246"/>
    </source>
</evidence>
<feature type="region of interest" description="Disordered" evidence="1">
    <location>
        <begin position="1"/>
        <end position="31"/>
    </location>
</feature>
<sequence length="67" mass="7409">MKALDQHGQQLASVAAERRRREVADEVGRELGSATVSVHGNDVVVTGSHLLRSWLSNASLRHLRRHS</sequence>
<organism evidence="2 3">
    <name type="scientific">Sphingomonas arvum</name>
    <dbReference type="NCBI Taxonomy" id="2992113"/>
    <lineage>
        <taxon>Bacteria</taxon>
        <taxon>Pseudomonadati</taxon>
        <taxon>Pseudomonadota</taxon>
        <taxon>Alphaproteobacteria</taxon>
        <taxon>Sphingomonadales</taxon>
        <taxon>Sphingomonadaceae</taxon>
        <taxon>Sphingomonas</taxon>
    </lineage>
</organism>
<evidence type="ECO:0000256" key="1">
    <source>
        <dbReference type="SAM" id="MobiDB-lite"/>
    </source>
</evidence>
<proteinExistence type="predicted"/>
<comment type="caution">
    <text evidence="2">The sequence shown here is derived from an EMBL/GenBank/DDBJ whole genome shotgun (WGS) entry which is preliminary data.</text>
</comment>
<reference evidence="2 3" key="1">
    <citation type="submission" date="2022-10" db="EMBL/GenBank/DDBJ databases">
        <title>Sphingomonas sp.</title>
        <authorList>
            <person name="Jin C."/>
        </authorList>
    </citation>
    <scope>NUCLEOTIDE SEQUENCE [LARGE SCALE GENOMIC DNA]</scope>
    <source>
        <strain evidence="2 3">BN140010</strain>
    </source>
</reference>
<evidence type="ECO:0000313" key="2">
    <source>
        <dbReference type="EMBL" id="MCW3798620.1"/>
    </source>
</evidence>
<accession>A0ABT3JHR1</accession>
<keyword evidence="3" id="KW-1185">Reference proteome</keyword>
<name>A0ABT3JHR1_9SPHN</name>
<dbReference type="RefSeq" id="WP_264883551.1">
    <property type="nucleotide sequence ID" value="NZ_JAPDOB010000002.1"/>
</dbReference>
<dbReference type="Proteomes" id="UP001526246">
    <property type="component" value="Unassembled WGS sequence"/>
</dbReference>
<protein>
    <submittedName>
        <fullName evidence="2">Uncharacterized protein</fullName>
    </submittedName>
</protein>